<name>A0A915LU38_MELJA</name>
<dbReference type="AlphaFoldDB" id="A0A915LU38"/>
<dbReference type="Proteomes" id="UP000887561">
    <property type="component" value="Unplaced"/>
</dbReference>
<evidence type="ECO:0000256" key="1">
    <source>
        <dbReference type="SAM" id="MobiDB-lite"/>
    </source>
</evidence>
<dbReference type="WBParaSite" id="scaffold19220_cov174.g19160">
    <property type="protein sequence ID" value="scaffold19220_cov174.g19160"/>
    <property type="gene ID" value="scaffold19220_cov174.g19160"/>
</dbReference>
<feature type="compositionally biased region" description="Polar residues" evidence="1">
    <location>
        <begin position="76"/>
        <end position="95"/>
    </location>
</feature>
<protein>
    <submittedName>
        <fullName evidence="3">Uncharacterized protein</fullName>
    </submittedName>
</protein>
<evidence type="ECO:0000313" key="3">
    <source>
        <dbReference type="WBParaSite" id="scaffold19220_cov174.g19160"/>
    </source>
</evidence>
<proteinExistence type="predicted"/>
<accession>A0A915LU38</accession>
<keyword evidence="2" id="KW-1185">Reference proteome</keyword>
<reference evidence="3" key="1">
    <citation type="submission" date="2022-11" db="UniProtKB">
        <authorList>
            <consortium name="WormBaseParasite"/>
        </authorList>
    </citation>
    <scope>IDENTIFICATION</scope>
</reference>
<evidence type="ECO:0000313" key="2">
    <source>
        <dbReference type="Proteomes" id="UP000887561"/>
    </source>
</evidence>
<feature type="region of interest" description="Disordered" evidence="1">
    <location>
        <begin position="63"/>
        <end position="95"/>
    </location>
</feature>
<feature type="region of interest" description="Disordered" evidence="1">
    <location>
        <begin position="194"/>
        <end position="213"/>
    </location>
</feature>
<sequence>MNDLGKEHLLQQNEHSIDDQNDLSINKGQQISEMHPNNFLQNFNNNFVNPYDNQIHSYYNQQQQIQNQLHQKHQNPTNSSGLHYQTQSDQSQHQIGETSNGLYVQQQNQLVLSHSHMLADQFHPDILHDGYDYTNADLQYLFGQQNEIGDNSTGVFGELLDEFHNIHLQPENKNYVGDYQNTLLDYPNLKGQSNNIQDKANGSSTTFYGQKGI</sequence>
<organism evidence="2 3">
    <name type="scientific">Meloidogyne javanica</name>
    <name type="common">Root-knot nematode worm</name>
    <dbReference type="NCBI Taxonomy" id="6303"/>
    <lineage>
        <taxon>Eukaryota</taxon>
        <taxon>Metazoa</taxon>
        <taxon>Ecdysozoa</taxon>
        <taxon>Nematoda</taxon>
        <taxon>Chromadorea</taxon>
        <taxon>Rhabditida</taxon>
        <taxon>Tylenchina</taxon>
        <taxon>Tylenchomorpha</taxon>
        <taxon>Tylenchoidea</taxon>
        <taxon>Meloidogynidae</taxon>
        <taxon>Meloidogyninae</taxon>
        <taxon>Meloidogyne</taxon>
        <taxon>Meloidogyne incognita group</taxon>
    </lineage>
</organism>